<sequence length="272" mass="29932">MLLPQVHSVRIATLDDLPRIAFVAASAFFWSPTFRYQRPHYGEYPKDTLASYWNEYEESIRDPAYVVLVAEDFIETDEADHVYEALKSACRPSTPGRKVIVGLCSVLLKPGSSYTGHFQSTSKHVRTMTPRAETLNISRFSREHPPIQAHGLEARSMCRRHEDIPIGHGPSQISLRDTGVVAMLPGLSASVPSSRTWTTLSCNKGVSATPLGALLVAKAGFEECEIVRIDQSLVHRGPSEKSPNAVAVELWLGLRWPFGMSSGNASQSASPE</sequence>
<dbReference type="AlphaFoldDB" id="Q0ULI8"/>
<dbReference type="Proteomes" id="UP000001055">
    <property type="component" value="Unassembled WGS sequence"/>
</dbReference>
<dbReference type="GeneID" id="5974607"/>
<name>Q0ULI8_PHANO</name>
<gene>
    <name evidence="1" type="ORF">SNOG_07376</name>
</gene>
<dbReference type="EMBL" id="CH445335">
    <property type="protein sequence ID" value="EAT84842.1"/>
    <property type="molecule type" value="Genomic_DNA"/>
</dbReference>
<dbReference type="RefSeq" id="XP_001797714.1">
    <property type="nucleotide sequence ID" value="XM_001797662.1"/>
</dbReference>
<dbReference type="VEuPathDB" id="FungiDB:JI435_073760"/>
<dbReference type="KEGG" id="pno:SNOG_07376"/>
<evidence type="ECO:0000313" key="2">
    <source>
        <dbReference type="Proteomes" id="UP000001055"/>
    </source>
</evidence>
<reference evidence="2" key="1">
    <citation type="journal article" date="2007" name="Plant Cell">
        <title>Dothideomycete-plant interactions illuminated by genome sequencing and EST analysis of the wheat pathogen Stagonospora nodorum.</title>
        <authorList>
            <person name="Hane J.K."/>
            <person name="Lowe R.G."/>
            <person name="Solomon P.S."/>
            <person name="Tan K.C."/>
            <person name="Schoch C.L."/>
            <person name="Spatafora J.W."/>
            <person name="Crous P.W."/>
            <person name="Kodira C."/>
            <person name="Birren B.W."/>
            <person name="Galagan J.E."/>
            <person name="Torriani S.F."/>
            <person name="McDonald B.A."/>
            <person name="Oliver R.P."/>
        </authorList>
    </citation>
    <scope>NUCLEOTIDE SEQUENCE [LARGE SCALE GENOMIC DNA]</scope>
    <source>
        <strain evidence="2">SN15 / ATCC MYA-4574 / FGSC 10173</strain>
    </source>
</reference>
<evidence type="ECO:0000313" key="1">
    <source>
        <dbReference type="EMBL" id="EAT84842.1"/>
    </source>
</evidence>
<organism evidence="1 2">
    <name type="scientific">Phaeosphaeria nodorum (strain SN15 / ATCC MYA-4574 / FGSC 10173)</name>
    <name type="common">Glume blotch fungus</name>
    <name type="synonym">Parastagonospora nodorum</name>
    <dbReference type="NCBI Taxonomy" id="321614"/>
    <lineage>
        <taxon>Eukaryota</taxon>
        <taxon>Fungi</taxon>
        <taxon>Dikarya</taxon>
        <taxon>Ascomycota</taxon>
        <taxon>Pezizomycotina</taxon>
        <taxon>Dothideomycetes</taxon>
        <taxon>Pleosporomycetidae</taxon>
        <taxon>Pleosporales</taxon>
        <taxon>Pleosporineae</taxon>
        <taxon>Phaeosphaeriaceae</taxon>
        <taxon>Parastagonospora</taxon>
    </lineage>
</organism>
<protein>
    <submittedName>
        <fullName evidence="1">Uncharacterized protein</fullName>
    </submittedName>
</protein>
<dbReference type="InParanoid" id="Q0ULI8"/>
<accession>Q0ULI8</accession>
<proteinExistence type="predicted"/>